<dbReference type="Proteomes" id="UP001215827">
    <property type="component" value="Chromosome"/>
</dbReference>
<keyword evidence="3" id="KW-1185">Reference proteome</keyword>
<dbReference type="PROSITE" id="PS51257">
    <property type="entry name" value="PROKAR_LIPOPROTEIN"/>
    <property type="match status" value="1"/>
</dbReference>
<proteinExistence type="predicted"/>
<reference evidence="2 3" key="1">
    <citation type="submission" date="2023-03" db="EMBL/GenBank/DDBJ databases">
        <title>Altererythrobacter sp. CAU 1644 isolated from sand.</title>
        <authorList>
            <person name="Kim W."/>
        </authorList>
    </citation>
    <scope>NUCLEOTIDE SEQUENCE [LARGE SCALE GENOMIC DNA]</scope>
    <source>
        <strain evidence="2 3">CAU 1644</strain>
    </source>
</reference>
<dbReference type="RefSeq" id="WP_278017620.1">
    <property type="nucleotide sequence ID" value="NZ_CP121106.1"/>
</dbReference>
<organism evidence="2 3">
    <name type="scientific">Altererythrobacter arenosus</name>
    <dbReference type="NCBI Taxonomy" id="3032592"/>
    <lineage>
        <taxon>Bacteria</taxon>
        <taxon>Pseudomonadati</taxon>
        <taxon>Pseudomonadota</taxon>
        <taxon>Alphaproteobacteria</taxon>
        <taxon>Sphingomonadales</taxon>
        <taxon>Erythrobacteraceae</taxon>
        <taxon>Altererythrobacter</taxon>
    </lineage>
</organism>
<evidence type="ECO:0000313" key="2">
    <source>
        <dbReference type="EMBL" id="WFL78931.1"/>
    </source>
</evidence>
<gene>
    <name evidence="2" type="ORF">P7228_07670</name>
</gene>
<feature type="signal peptide" evidence="1">
    <location>
        <begin position="1"/>
        <end position="21"/>
    </location>
</feature>
<protein>
    <recommendedName>
        <fullName evidence="4">Lipocalin-like domain-containing protein</fullName>
    </recommendedName>
</protein>
<keyword evidence="1" id="KW-0732">Signal</keyword>
<evidence type="ECO:0000313" key="3">
    <source>
        <dbReference type="Proteomes" id="UP001215827"/>
    </source>
</evidence>
<evidence type="ECO:0008006" key="4">
    <source>
        <dbReference type="Google" id="ProtNLM"/>
    </source>
</evidence>
<evidence type="ECO:0000256" key="1">
    <source>
        <dbReference type="SAM" id="SignalP"/>
    </source>
</evidence>
<name>A0ABY8FZW1_9SPHN</name>
<dbReference type="EMBL" id="CP121106">
    <property type="protein sequence ID" value="WFL78931.1"/>
    <property type="molecule type" value="Genomic_DNA"/>
</dbReference>
<feature type="chain" id="PRO_5046408644" description="Lipocalin-like domain-containing protein" evidence="1">
    <location>
        <begin position="22"/>
        <end position="161"/>
    </location>
</feature>
<sequence>MRWFTALLAFLALVACQPDFVQETPEDRVGAPNEPSNSGALVPIESLAGEWRVAGIDGEALDERYGLTLSADDNEIWWEPRCAGVIRSYRIDGTALAIGSPRASGSPTPPGVPPPPICTIGWPPRLVDVGVALDAAVTIGRTPSNGIELSGGGHSLTLFSQ</sequence>
<accession>A0ABY8FZW1</accession>